<feature type="transmembrane region" description="Helical" evidence="6">
    <location>
        <begin position="98"/>
        <end position="114"/>
    </location>
</feature>
<name>A0ABY7AMW8_9ALTE</name>
<dbReference type="RefSeq" id="WP_268074957.1">
    <property type="nucleotide sequence ID" value="NZ_CP109965.1"/>
</dbReference>
<dbReference type="PANTHER" id="PTHR43701">
    <property type="entry name" value="MEMBRANE TRANSPORTER PROTEIN MJ0441-RELATED"/>
    <property type="match status" value="1"/>
</dbReference>
<keyword evidence="4 6" id="KW-1133">Transmembrane helix</keyword>
<evidence type="ECO:0000256" key="4">
    <source>
        <dbReference type="ARBA" id="ARBA00022989"/>
    </source>
</evidence>
<feature type="transmembrane region" description="Helical" evidence="6">
    <location>
        <begin position="165"/>
        <end position="188"/>
    </location>
</feature>
<keyword evidence="5 6" id="KW-0472">Membrane</keyword>
<evidence type="ECO:0000313" key="7">
    <source>
        <dbReference type="EMBL" id="WAJ70607.1"/>
    </source>
</evidence>
<gene>
    <name evidence="7" type="ORF">OLW01_01960</name>
</gene>
<feature type="transmembrane region" description="Helical" evidence="6">
    <location>
        <begin position="42"/>
        <end position="61"/>
    </location>
</feature>
<comment type="similarity">
    <text evidence="2 6">Belongs to the 4-toluene sulfonate uptake permease (TSUP) (TC 2.A.102) family.</text>
</comment>
<dbReference type="PANTHER" id="PTHR43701:SF2">
    <property type="entry name" value="MEMBRANE TRANSPORTER PROTEIN YJNA-RELATED"/>
    <property type="match status" value="1"/>
</dbReference>
<accession>A0ABY7AMW8</accession>
<comment type="subcellular location">
    <subcellularLocation>
        <location evidence="6">Cell membrane</location>
        <topology evidence="6">Multi-pass membrane protein</topology>
    </subcellularLocation>
    <subcellularLocation>
        <location evidence="1">Membrane</location>
        <topology evidence="1">Multi-pass membrane protein</topology>
    </subcellularLocation>
</comment>
<evidence type="ECO:0000256" key="2">
    <source>
        <dbReference type="ARBA" id="ARBA00009142"/>
    </source>
</evidence>
<dbReference type="Pfam" id="PF01925">
    <property type="entry name" value="TauE"/>
    <property type="match status" value="1"/>
</dbReference>
<dbReference type="InterPro" id="IPR002781">
    <property type="entry name" value="TM_pro_TauE-like"/>
</dbReference>
<organism evidence="7 8">
    <name type="scientific">Catenovulum adriaticum</name>
    <dbReference type="NCBI Taxonomy" id="2984846"/>
    <lineage>
        <taxon>Bacteria</taxon>
        <taxon>Pseudomonadati</taxon>
        <taxon>Pseudomonadota</taxon>
        <taxon>Gammaproteobacteria</taxon>
        <taxon>Alteromonadales</taxon>
        <taxon>Alteromonadaceae</taxon>
        <taxon>Catenovulum</taxon>
    </lineage>
</organism>
<dbReference type="InterPro" id="IPR051598">
    <property type="entry name" value="TSUP/Inactive_protease-like"/>
</dbReference>
<keyword evidence="6" id="KW-1003">Cell membrane</keyword>
<evidence type="ECO:0000256" key="1">
    <source>
        <dbReference type="ARBA" id="ARBA00004141"/>
    </source>
</evidence>
<evidence type="ECO:0000313" key="8">
    <source>
        <dbReference type="Proteomes" id="UP001163726"/>
    </source>
</evidence>
<evidence type="ECO:0000256" key="5">
    <source>
        <dbReference type="ARBA" id="ARBA00023136"/>
    </source>
</evidence>
<keyword evidence="3 6" id="KW-0812">Transmembrane</keyword>
<proteinExistence type="inferred from homology"/>
<keyword evidence="8" id="KW-1185">Reference proteome</keyword>
<protein>
    <recommendedName>
        <fullName evidence="6">Probable membrane transporter protein</fullName>
    </recommendedName>
</protein>
<evidence type="ECO:0000256" key="6">
    <source>
        <dbReference type="RuleBase" id="RU363041"/>
    </source>
</evidence>
<reference evidence="7" key="1">
    <citation type="submission" date="2022-10" db="EMBL/GenBank/DDBJ databases">
        <title>Catenovulum adriacola sp. nov. isolated in the Harbour of Susak.</title>
        <authorList>
            <person name="Schoch T."/>
            <person name="Reich S.J."/>
            <person name="Stoeferle S."/>
            <person name="Flaiz M."/>
            <person name="Kazda M."/>
            <person name="Riedel C.U."/>
            <person name="Duerre P."/>
        </authorList>
    </citation>
    <scope>NUCLEOTIDE SEQUENCE</scope>
    <source>
        <strain evidence="7">TS8</strain>
    </source>
</reference>
<dbReference type="EMBL" id="CP109965">
    <property type="protein sequence ID" value="WAJ70607.1"/>
    <property type="molecule type" value="Genomic_DNA"/>
</dbReference>
<feature type="transmembrane region" description="Helical" evidence="6">
    <location>
        <begin position="73"/>
        <end position="92"/>
    </location>
</feature>
<dbReference type="Proteomes" id="UP001163726">
    <property type="component" value="Chromosome"/>
</dbReference>
<feature type="transmembrane region" description="Helical" evidence="6">
    <location>
        <begin position="126"/>
        <end position="159"/>
    </location>
</feature>
<feature type="transmembrane region" description="Helical" evidence="6">
    <location>
        <begin position="225"/>
        <end position="243"/>
    </location>
</feature>
<feature type="transmembrane region" description="Helical" evidence="6">
    <location>
        <begin position="195"/>
        <end position="213"/>
    </location>
</feature>
<sequence>MLLILFSATFIGISLGLLGSGGAVLTVPILIFGFQLDEKVAIASALAIVALISLFSSINNYKQQLIDWKSLNRFIMPSLIGSYIGAVLGAYVSNNVQLIVFSLVMLIAGIKMLKPVKTESKPVSNLIIVTVGLLIGIITGFVGVGGGFLIVPAFIILLNLPLKNAVATSLVLIFANSSIAFCQYFYVFSVNSIQLNWILISTFSGFGILGSYLGQILSNKLNTNIILKIFAWVLVILSLFTFYQGVSGG</sequence>
<evidence type="ECO:0000256" key="3">
    <source>
        <dbReference type="ARBA" id="ARBA00022692"/>
    </source>
</evidence>